<dbReference type="KEGG" id="goy:GLS_c11030"/>
<name>A0A067Z5W0_GLUOY</name>
<dbReference type="EC" id="1.1.1.-" evidence="2"/>
<dbReference type="NCBIfam" id="NF004513">
    <property type="entry name" value="PRK05854.1"/>
    <property type="match status" value="1"/>
</dbReference>
<evidence type="ECO:0000313" key="3">
    <source>
        <dbReference type="Proteomes" id="UP000031656"/>
    </source>
</evidence>
<gene>
    <name evidence="2" type="ORF">GLS_c11030</name>
</gene>
<dbReference type="GO" id="GO:0016491">
    <property type="term" value="F:oxidoreductase activity"/>
    <property type="evidence" value="ECO:0007669"/>
    <property type="project" value="UniProtKB-KW"/>
</dbReference>
<dbReference type="RefSeq" id="WP_041111522.1">
    <property type="nucleotide sequence ID" value="NZ_CP004373.1"/>
</dbReference>
<dbReference type="SUPFAM" id="SSF51735">
    <property type="entry name" value="NAD(P)-binding Rossmann-fold domains"/>
    <property type="match status" value="1"/>
</dbReference>
<proteinExistence type="predicted"/>
<reference evidence="2 3" key="1">
    <citation type="journal article" date="2015" name="Appl. Microbiol. Biotechnol.">
        <title>The consequence of an additional NADH dehydrogenase paralog on the growth of Gluconobacter oxydans DSM3504.</title>
        <authorList>
            <person name="Kostner D."/>
            <person name="Luchterhand B."/>
            <person name="Junker A."/>
            <person name="Volland S."/>
            <person name="Daniel R."/>
            <person name="Buchs J."/>
            <person name="Liebl W."/>
            <person name="Ehrenreich A."/>
        </authorList>
    </citation>
    <scope>NUCLEOTIDE SEQUENCE [LARGE SCALE GENOMIC DNA]</scope>
    <source>
        <strain evidence="2">DSM 3504</strain>
    </source>
</reference>
<dbReference type="Pfam" id="PF00106">
    <property type="entry name" value="adh_short"/>
    <property type="match status" value="1"/>
</dbReference>
<dbReference type="GeneID" id="56905338"/>
<evidence type="ECO:0000313" key="2">
    <source>
        <dbReference type="EMBL" id="AHK71010.1"/>
    </source>
</evidence>
<dbReference type="InterPro" id="IPR002347">
    <property type="entry name" value="SDR_fam"/>
</dbReference>
<keyword evidence="1 2" id="KW-0560">Oxidoreductase</keyword>
<dbReference type="AlphaFoldDB" id="A0A067Z5W0"/>
<dbReference type="EMBL" id="CP004373">
    <property type="protein sequence ID" value="AHK71010.1"/>
    <property type="molecule type" value="Genomic_DNA"/>
</dbReference>
<dbReference type="HOGENOM" id="CLU_010194_44_2_5"/>
<dbReference type="PRINTS" id="PR00081">
    <property type="entry name" value="GDHRDH"/>
</dbReference>
<accession>A0A067Z5W0</accession>
<organism evidence="2 3">
    <name type="scientific">Gluconobacter oxydans DSM 3504</name>
    <dbReference type="NCBI Taxonomy" id="1288313"/>
    <lineage>
        <taxon>Bacteria</taxon>
        <taxon>Pseudomonadati</taxon>
        <taxon>Pseudomonadota</taxon>
        <taxon>Alphaproteobacteria</taxon>
        <taxon>Acetobacterales</taxon>
        <taxon>Acetobacteraceae</taxon>
        <taxon>Gluconobacter</taxon>
    </lineage>
</organism>
<protein>
    <submittedName>
        <fullName evidence="2">Putative oxidoreductase</fullName>
        <ecNumber evidence="2">1.1.1.-</ecNumber>
    </submittedName>
</protein>
<dbReference type="PANTHER" id="PTHR43157">
    <property type="entry name" value="PHOSPHATIDYLINOSITOL-GLYCAN BIOSYNTHESIS CLASS F PROTEIN-RELATED"/>
    <property type="match status" value="1"/>
</dbReference>
<dbReference type="PANTHER" id="PTHR43157:SF31">
    <property type="entry name" value="PHOSPHATIDYLINOSITOL-GLYCAN BIOSYNTHESIS CLASS F PROTEIN"/>
    <property type="match status" value="1"/>
</dbReference>
<dbReference type="InterPro" id="IPR036291">
    <property type="entry name" value="NAD(P)-bd_dom_sf"/>
</dbReference>
<dbReference type="Gene3D" id="3.40.50.720">
    <property type="entry name" value="NAD(P)-binding Rossmann-like Domain"/>
    <property type="match status" value="1"/>
</dbReference>
<evidence type="ECO:0000256" key="1">
    <source>
        <dbReference type="ARBA" id="ARBA00023002"/>
    </source>
</evidence>
<dbReference type="Proteomes" id="UP000031656">
    <property type="component" value="Chromosome"/>
</dbReference>
<sequence length="323" mass="34316">MTQTAAPAWSTDSLERLDGKTALITGSTGGLGFEVACGLAKQGAAILLSGRNRDKGQAALARLHERVPFVKARFELLDLASLAGIEAFASAMRSRGEPIHLLANNAGVMGPATRLTTKDGFELQFGTNHLGHFALTGRLLPLLAAGNATVMTVASLAALKGEIPFGDLNARHSYNPMVRYRQSKLCNLLFALELNRRALKAPWPIHSRAAHPGWAASDIVANNGSLDQSANKAARFMRGLARRVAGPVFHAMGQTVEEGAWPLLYALASPEARDGGYYGPQGPGERRGVPGIAGLPALAHVPELAERLWTVSEQMTGVKYGLL</sequence>